<evidence type="ECO:0000256" key="2">
    <source>
        <dbReference type="ARBA" id="ARBA00013095"/>
    </source>
</evidence>
<protein>
    <recommendedName>
        <fullName evidence="2">cutinase</fullName>
        <ecNumber evidence="2">3.1.1.74</ecNumber>
    </recommendedName>
</protein>
<keyword evidence="11" id="KW-1185">Reference proteome</keyword>
<dbReference type="PRINTS" id="PR00129">
    <property type="entry name" value="CUTINASE"/>
</dbReference>
<sequence length="279" mass="29416">MSLLLTAMHMLSILLALSSLVSGAVAYPHKLDLNEPWLSSLSSRQVPPVGLSTTPAWAPASDQMNKRGAPAYRTRELEGLNDVIDPGINPLGSSDNTGIGCSDVMVVFARGTNEPSPIGDLVGPQLEEALRGWLNPRNKTLTFEGVAYSASIAEFLEGGDPDGSKTMASQITLAARLCPDASVVSVGYSQGAQLVHNSAKQLPADVASHITVVTFGDPDSRETVYGIPASKTCVICHRDDGACGGNGLLNILFLLLFLQNHLDYAQDVGTAAKFIAENV</sequence>
<keyword evidence="4" id="KW-0378">Hydrolase</keyword>
<keyword evidence="3 9" id="KW-0732">Signal</keyword>
<feature type="active site" evidence="7">
    <location>
        <position position="240"/>
    </location>
</feature>
<dbReference type="PANTHER" id="PTHR48250">
    <property type="entry name" value="CUTINASE 2-RELATED"/>
    <property type="match status" value="1"/>
</dbReference>
<accession>A0AAD7ISU6</accession>
<dbReference type="InterPro" id="IPR000675">
    <property type="entry name" value="Cutinase/axe"/>
</dbReference>
<dbReference type="GO" id="GO:0016052">
    <property type="term" value="P:carbohydrate catabolic process"/>
    <property type="evidence" value="ECO:0007669"/>
    <property type="project" value="TreeGrafter"/>
</dbReference>
<name>A0AAD7ISU6_9AGAR</name>
<evidence type="ECO:0000256" key="3">
    <source>
        <dbReference type="ARBA" id="ARBA00022729"/>
    </source>
</evidence>
<evidence type="ECO:0000256" key="9">
    <source>
        <dbReference type="SAM" id="SignalP"/>
    </source>
</evidence>
<dbReference type="InterPro" id="IPR029058">
    <property type="entry name" value="AB_hydrolase_fold"/>
</dbReference>
<dbReference type="AlphaFoldDB" id="A0AAD7ISU6"/>
<feature type="signal peptide" evidence="9">
    <location>
        <begin position="1"/>
        <end position="26"/>
    </location>
</feature>
<dbReference type="GO" id="GO:0005576">
    <property type="term" value="C:extracellular region"/>
    <property type="evidence" value="ECO:0007669"/>
    <property type="project" value="InterPro"/>
</dbReference>
<evidence type="ECO:0000313" key="11">
    <source>
        <dbReference type="Proteomes" id="UP001215598"/>
    </source>
</evidence>
<evidence type="ECO:0000256" key="4">
    <source>
        <dbReference type="ARBA" id="ARBA00022801"/>
    </source>
</evidence>
<reference evidence="10" key="1">
    <citation type="submission" date="2023-03" db="EMBL/GenBank/DDBJ databases">
        <title>Massive genome expansion in bonnet fungi (Mycena s.s.) driven by repeated elements and novel gene families across ecological guilds.</title>
        <authorList>
            <consortium name="Lawrence Berkeley National Laboratory"/>
            <person name="Harder C.B."/>
            <person name="Miyauchi S."/>
            <person name="Viragh M."/>
            <person name="Kuo A."/>
            <person name="Thoen E."/>
            <person name="Andreopoulos B."/>
            <person name="Lu D."/>
            <person name="Skrede I."/>
            <person name="Drula E."/>
            <person name="Henrissat B."/>
            <person name="Morin E."/>
            <person name="Kohler A."/>
            <person name="Barry K."/>
            <person name="LaButti K."/>
            <person name="Morin E."/>
            <person name="Salamov A."/>
            <person name="Lipzen A."/>
            <person name="Mereny Z."/>
            <person name="Hegedus B."/>
            <person name="Baldrian P."/>
            <person name="Stursova M."/>
            <person name="Weitz H."/>
            <person name="Taylor A."/>
            <person name="Grigoriev I.V."/>
            <person name="Nagy L.G."/>
            <person name="Martin F."/>
            <person name="Kauserud H."/>
        </authorList>
    </citation>
    <scope>NUCLEOTIDE SEQUENCE</scope>
    <source>
        <strain evidence="10">CBHHK182m</strain>
    </source>
</reference>
<evidence type="ECO:0000256" key="6">
    <source>
        <dbReference type="ARBA" id="ARBA00034045"/>
    </source>
</evidence>
<evidence type="ECO:0000256" key="8">
    <source>
        <dbReference type="PIRSR" id="PIRSR611150-2"/>
    </source>
</evidence>
<dbReference type="Proteomes" id="UP001215598">
    <property type="component" value="Unassembled WGS sequence"/>
</dbReference>
<comment type="similarity">
    <text evidence="1">Belongs to the cutinase family.</text>
</comment>
<comment type="catalytic activity">
    <reaction evidence="6">
        <text>cutin + H2O = cutin monomers.</text>
        <dbReference type="EC" id="3.1.1.74"/>
    </reaction>
</comment>
<evidence type="ECO:0000313" key="10">
    <source>
        <dbReference type="EMBL" id="KAJ7748644.1"/>
    </source>
</evidence>
<evidence type="ECO:0000256" key="1">
    <source>
        <dbReference type="ARBA" id="ARBA00007534"/>
    </source>
</evidence>
<dbReference type="EC" id="3.1.1.74" evidence="2"/>
<dbReference type="GO" id="GO:0050525">
    <property type="term" value="F:cutinase activity"/>
    <property type="evidence" value="ECO:0007669"/>
    <property type="project" value="UniProtKB-EC"/>
</dbReference>
<feature type="active site" description="Nucleophile" evidence="7">
    <location>
        <position position="189"/>
    </location>
</feature>
<dbReference type="SMART" id="SM01110">
    <property type="entry name" value="Cutinase"/>
    <property type="match status" value="1"/>
</dbReference>
<dbReference type="SUPFAM" id="SSF53474">
    <property type="entry name" value="alpha/beta-Hydrolases"/>
    <property type="match status" value="1"/>
</dbReference>
<feature type="disulfide bond" evidence="8">
    <location>
        <begin position="236"/>
        <end position="243"/>
    </location>
</feature>
<keyword evidence="5 8" id="KW-1015">Disulfide bond</keyword>
<proteinExistence type="inferred from homology"/>
<organism evidence="10 11">
    <name type="scientific">Mycena metata</name>
    <dbReference type="NCBI Taxonomy" id="1033252"/>
    <lineage>
        <taxon>Eukaryota</taxon>
        <taxon>Fungi</taxon>
        <taxon>Dikarya</taxon>
        <taxon>Basidiomycota</taxon>
        <taxon>Agaricomycotina</taxon>
        <taxon>Agaricomycetes</taxon>
        <taxon>Agaricomycetidae</taxon>
        <taxon>Agaricales</taxon>
        <taxon>Marasmiineae</taxon>
        <taxon>Mycenaceae</taxon>
        <taxon>Mycena</taxon>
    </lineage>
</organism>
<dbReference type="InterPro" id="IPR011150">
    <property type="entry name" value="Cutinase_monf"/>
</dbReference>
<feature type="disulfide bond" evidence="8">
    <location>
        <begin position="101"/>
        <end position="178"/>
    </location>
</feature>
<comment type="caution">
    <text evidence="10">The sequence shown here is derived from an EMBL/GenBank/DDBJ whole genome shotgun (WGS) entry which is preliminary data.</text>
</comment>
<feature type="active site" description="Proton donor/acceptor" evidence="7">
    <location>
        <position position="261"/>
    </location>
</feature>
<feature type="chain" id="PRO_5042135304" description="cutinase" evidence="9">
    <location>
        <begin position="27"/>
        <end position="279"/>
    </location>
</feature>
<gene>
    <name evidence="10" type="ORF">B0H16DRAFT_1552747</name>
</gene>
<dbReference type="Gene3D" id="3.40.50.1820">
    <property type="entry name" value="alpha/beta hydrolase"/>
    <property type="match status" value="1"/>
</dbReference>
<dbReference type="EMBL" id="JARKIB010000072">
    <property type="protein sequence ID" value="KAJ7748644.1"/>
    <property type="molecule type" value="Genomic_DNA"/>
</dbReference>
<evidence type="ECO:0000256" key="5">
    <source>
        <dbReference type="ARBA" id="ARBA00023157"/>
    </source>
</evidence>
<dbReference type="Pfam" id="PF01083">
    <property type="entry name" value="Cutinase"/>
    <property type="match status" value="1"/>
</dbReference>
<evidence type="ECO:0000256" key="7">
    <source>
        <dbReference type="PIRSR" id="PIRSR611150-1"/>
    </source>
</evidence>
<dbReference type="PANTHER" id="PTHR48250:SF2">
    <property type="entry name" value="CUTINASE"/>
    <property type="match status" value="1"/>
</dbReference>